<dbReference type="PANTHER" id="PTHR13723:SF281">
    <property type="entry name" value="PAPILIN"/>
    <property type="match status" value="1"/>
</dbReference>
<dbReference type="SUPFAM" id="SSF48726">
    <property type="entry name" value="Immunoglobulin"/>
    <property type="match status" value="1"/>
</dbReference>
<dbReference type="Proteomes" id="UP000288716">
    <property type="component" value="Unassembled WGS sequence"/>
</dbReference>
<dbReference type="EMBL" id="NCKV01001969">
    <property type="protein sequence ID" value="RWS27507.1"/>
    <property type="molecule type" value="Genomic_DNA"/>
</dbReference>
<dbReference type="InterPro" id="IPR003598">
    <property type="entry name" value="Ig_sub2"/>
</dbReference>
<dbReference type="InterPro" id="IPR036383">
    <property type="entry name" value="TSP1_rpt_sf"/>
</dbReference>
<feature type="region of interest" description="Disordered" evidence="6">
    <location>
        <begin position="344"/>
        <end position="368"/>
    </location>
</feature>
<dbReference type="GO" id="GO:0030198">
    <property type="term" value="P:extracellular matrix organization"/>
    <property type="evidence" value="ECO:0007669"/>
    <property type="project" value="TreeGrafter"/>
</dbReference>
<dbReference type="GO" id="GO:0005576">
    <property type="term" value="C:extracellular region"/>
    <property type="evidence" value="ECO:0007669"/>
    <property type="project" value="UniProtKB-SubCell"/>
</dbReference>
<protein>
    <submittedName>
        <fullName evidence="8">ADAMTS-like protein 1 isoform X3</fullName>
    </submittedName>
</protein>
<evidence type="ECO:0000256" key="1">
    <source>
        <dbReference type="ARBA" id="ARBA00004613"/>
    </source>
</evidence>
<dbReference type="SMART" id="SM00409">
    <property type="entry name" value="IG"/>
    <property type="match status" value="1"/>
</dbReference>
<dbReference type="Pfam" id="PF07679">
    <property type="entry name" value="I-set"/>
    <property type="match status" value="1"/>
</dbReference>
<dbReference type="SMART" id="SM00408">
    <property type="entry name" value="IGc2"/>
    <property type="match status" value="1"/>
</dbReference>
<name>A0A443SJ07_9ACAR</name>
<dbReference type="PROSITE" id="PS50092">
    <property type="entry name" value="TSP1"/>
    <property type="match status" value="4"/>
</dbReference>
<evidence type="ECO:0000256" key="4">
    <source>
        <dbReference type="ARBA" id="ARBA00022737"/>
    </source>
</evidence>
<dbReference type="Pfam" id="PF19030">
    <property type="entry name" value="TSP1_ADAMTS"/>
    <property type="match status" value="5"/>
</dbReference>
<dbReference type="PANTHER" id="PTHR13723">
    <property type="entry name" value="ADAMTS A DISINTEGRIN AND METALLOPROTEASE WITH THROMBOSPONDIN MOTIFS PROTEASE"/>
    <property type="match status" value="1"/>
</dbReference>
<proteinExistence type="predicted"/>
<evidence type="ECO:0000256" key="6">
    <source>
        <dbReference type="SAM" id="MobiDB-lite"/>
    </source>
</evidence>
<accession>A0A443SJ07</accession>
<comment type="caution">
    <text evidence="8">The sequence shown here is derived from an EMBL/GenBank/DDBJ whole genome shotgun (WGS) entry which is preliminary data.</text>
</comment>
<sequence length="612" mass="67951">MSQAVHDYSTFIHRWNVSEYSTCSKSCGGGIQIREINCIHEIARGAANTVVVPNEKCPLPPPRSEQSCNVFDCPTRWKAEQWSKCPKSCGGGMKTRKLKCIKELAFGQIQELSHARCPHKKPRTMKICNRKACVSLGTNQKGTSNVVSSNDHVYIQNEPLRRVSVIIGGKAVIIKGTNLKIRCPRRGGSNKTSHSVNWFKDDLRLKPDKKHLVNNRGALRIKSINYSDAGIYTCASGKSRKSINIVVKPPVNRFSSEEVGNEIDNRDVNIHTFSRSSVQGKSENSSQINNIPHNIVKNESLLKSNMEVSSVDSNSEESRNKNSVLISDQRTESSEVNYEIFTSSSTLDPFNNGEGMARSSAMSHHQPPIHQLQQLLSNLRHTFQSSNLSPQAVANGLISEHPSTSETTTEDSQKLIGESVVLGKGNPEDLKFDWLLSDWSSCSQSCGGIGFQVRARQCLVRFNNITKRVDESLCLDVGLDPPLTLKECGVLECPQWRIGSWSPCSNCQRLGIGIQSRKVACLSSIGELFEVKYCNESLKPKIRKECKNIDCRPSWVTGDWSQCYGRCGELGSQSRSLHCLWFETDRPAGNSCSEIPRPSAKRSCHKSCTSGE</sequence>
<dbReference type="InterPro" id="IPR003599">
    <property type="entry name" value="Ig_sub"/>
</dbReference>
<evidence type="ECO:0000256" key="5">
    <source>
        <dbReference type="ARBA" id="ARBA00023157"/>
    </source>
</evidence>
<evidence type="ECO:0000256" key="3">
    <source>
        <dbReference type="ARBA" id="ARBA00022729"/>
    </source>
</evidence>
<dbReference type="GO" id="GO:0006508">
    <property type="term" value="P:proteolysis"/>
    <property type="evidence" value="ECO:0007669"/>
    <property type="project" value="TreeGrafter"/>
</dbReference>
<dbReference type="VEuPathDB" id="VectorBase:LDEU004534"/>
<evidence type="ECO:0000313" key="8">
    <source>
        <dbReference type="EMBL" id="RWS27507.1"/>
    </source>
</evidence>
<dbReference type="GO" id="GO:0031012">
    <property type="term" value="C:extracellular matrix"/>
    <property type="evidence" value="ECO:0007669"/>
    <property type="project" value="TreeGrafter"/>
</dbReference>
<dbReference type="Gene3D" id="2.60.40.10">
    <property type="entry name" value="Immunoglobulins"/>
    <property type="match status" value="1"/>
</dbReference>
<dbReference type="InterPro" id="IPR036179">
    <property type="entry name" value="Ig-like_dom_sf"/>
</dbReference>
<dbReference type="GO" id="GO:0004222">
    <property type="term" value="F:metalloendopeptidase activity"/>
    <property type="evidence" value="ECO:0007669"/>
    <property type="project" value="TreeGrafter"/>
</dbReference>
<gene>
    <name evidence="8" type="ORF">B4U80_09935</name>
</gene>
<dbReference type="SUPFAM" id="SSF82895">
    <property type="entry name" value="TSP-1 type 1 repeat"/>
    <property type="match status" value="4"/>
</dbReference>
<dbReference type="InterPro" id="IPR013783">
    <property type="entry name" value="Ig-like_fold"/>
</dbReference>
<dbReference type="Gene3D" id="2.20.100.10">
    <property type="entry name" value="Thrombospondin type-1 (TSP1) repeat"/>
    <property type="match status" value="4"/>
</dbReference>
<evidence type="ECO:0000259" key="7">
    <source>
        <dbReference type="PROSITE" id="PS50835"/>
    </source>
</evidence>
<dbReference type="InterPro" id="IPR000884">
    <property type="entry name" value="TSP1_rpt"/>
</dbReference>
<dbReference type="OrthoDB" id="5948003at2759"/>
<dbReference type="InterPro" id="IPR007110">
    <property type="entry name" value="Ig-like_dom"/>
</dbReference>
<keyword evidence="2" id="KW-0964">Secreted</keyword>
<dbReference type="STRING" id="299467.A0A443SJ07"/>
<dbReference type="FunFam" id="2.20.100.10:FF:000009">
    <property type="entry name" value="ADAMTS-like protein 3 isoform A"/>
    <property type="match status" value="1"/>
</dbReference>
<feature type="region of interest" description="Disordered" evidence="6">
    <location>
        <begin position="593"/>
        <end position="612"/>
    </location>
</feature>
<comment type="subcellular location">
    <subcellularLocation>
        <location evidence="1">Secreted</location>
    </subcellularLocation>
</comment>
<feature type="region of interest" description="Disordered" evidence="6">
    <location>
        <begin position="306"/>
        <end position="330"/>
    </location>
</feature>
<keyword evidence="3" id="KW-0732">Signal</keyword>
<keyword evidence="5" id="KW-1015">Disulfide bond</keyword>
<dbReference type="CDD" id="cd00096">
    <property type="entry name" value="Ig"/>
    <property type="match status" value="1"/>
</dbReference>
<evidence type="ECO:0000313" key="9">
    <source>
        <dbReference type="Proteomes" id="UP000288716"/>
    </source>
</evidence>
<dbReference type="InterPro" id="IPR050439">
    <property type="entry name" value="ADAMTS_ADAMTS-like"/>
</dbReference>
<keyword evidence="4" id="KW-0677">Repeat</keyword>
<keyword evidence="9" id="KW-1185">Reference proteome</keyword>
<reference evidence="8 9" key="1">
    <citation type="journal article" date="2018" name="Gigascience">
        <title>Genomes of trombidid mites reveal novel predicted allergens and laterally-transferred genes associated with secondary metabolism.</title>
        <authorList>
            <person name="Dong X."/>
            <person name="Chaisiri K."/>
            <person name="Xia D."/>
            <person name="Armstrong S.D."/>
            <person name="Fang Y."/>
            <person name="Donnelly M.J."/>
            <person name="Kadowaki T."/>
            <person name="McGarry J.W."/>
            <person name="Darby A.C."/>
            <person name="Makepeace B.L."/>
        </authorList>
    </citation>
    <scope>NUCLEOTIDE SEQUENCE [LARGE SCALE GENOMIC DNA]</scope>
    <source>
        <strain evidence="8">UoL-UT</strain>
    </source>
</reference>
<evidence type="ECO:0000256" key="2">
    <source>
        <dbReference type="ARBA" id="ARBA00022525"/>
    </source>
</evidence>
<feature type="compositionally biased region" description="Polar residues" evidence="6">
    <location>
        <begin position="321"/>
        <end position="330"/>
    </location>
</feature>
<dbReference type="AlphaFoldDB" id="A0A443SJ07"/>
<dbReference type="SMART" id="SM00209">
    <property type="entry name" value="TSP1"/>
    <property type="match status" value="5"/>
</dbReference>
<dbReference type="PROSITE" id="PS50835">
    <property type="entry name" value="IG_LIKE"/>
    <property type="match status" value="1"/>
</dbReference>
<feature type="domain" description="Ig-like" evidence="7">
    <location>
        <begin position="159"/>
        <end position="244"/>
    </location>
</feature>
<dbReference type="InterPro" id="IPR013098">
    <property type="entry name" value="Ig_I-set"/>
</dbReference>
<organism evidence="8 9">
    <name type="scientific">Leptotrombidium deliense</name>
    <dbReference type="NCBI Taxonomy" id="299467"/>
    <lineage>
        <taxon>Eukaryota</taxon>
        <taxon>Metazoa</taxon>
        <taxon>Ecdysozoa</taxon>
        <taxon>Arthropoda</taxon>
        <taxon>Chelicerata</taxon>
        <taxon>Arachnida</taxon>
        <taxon>Acari</taxon>
        <taxon>Acariformes</taxon>
        <taxon>Trombidiformes</taxon>
        <taxon>Prostigmata</taxon>
        <taxon>Anystina</taxon>
        <taxon>Parasitengona</taxon>
        <taxon>Trombiculoidea</taxon>
        <taxon>Trombiculidae</taxon>
        <taxon>Leptotrombidium</taxon>
    </lineage>
</organism>